<evidence type="ECO:0000313" key="1">
    <source>
        <dbReference type="EMBL" id="KAK9511981.1"/>
    </source>
</evidence>
<evidence type="ECO:0000313" key="2">
    <source>
        <dbReference type="Proteomes" id="UP001461498"/>
    </source>
</evidence>
<dbReference type="EMBL" id="JAPXFL010000001">
    <property type="protein sequence ID" value="KAK9511981.1"/>
    <property type="molecule type" value="Genomic_DNA"/>
</dbReference>
<gene>
    <name evidence="1" type="ORF">O3M35_000532</name>
</gene>
<keyword evidence="2" id="KW-1185">Reference proteome</keyword>
<accession>A0AAW1DML2</accession>
<reference evidence="1 2" key="1">
    <citation type="submission" date="2022-12" db="EMBL/GenBank/DDBJ databases">
        <title>Chromosome-level genome assembly of true bugs.</title>
        <authorList>
            <person name="Ma L."/>
            <person name="Li H."/>
        </authorList>
    </citation>
    <scope>NUCLEOTIDE SEQUENCE [LARGE SCALE GENOMIC DNA]</scope>
    <source>
        <strain evidence="1">Lab_2022b</strain>
    </source>
</reference>
<dbReference type="AlphaFoldDB" id="A0AAW1DML2"/>
<protein>
    <submittedName>
        <fullName evidence="1">Uncharacterized protein</fullName>
    </submittedName>
</protein>
<sequence length="67" mass="7823">MCSVCVVREDMKHIIMTCDKYKKSRSQLFDNLYQVLDTTFKFIQILRDIIVTGGPLAVFMDEIHVKP</sequence>
<name>A0AAW1DML2_9HEMI</name>
<organism evidence="1 2">
    <name type="scientific">Rhynocoris fuscipes</name>
    <dbReference type="NCBI Taxonomy" id="488301"/>
    <lineage>
        <taxon>Eukaryota</taxon>
        <taxon>Metazoa</taxon>
        <taxon>Ecdysozoa</taxon>
        <taxon>Arthropoda</taxon>
        <taxon>Hexapoda</taxon>
        <taxon>Insecta</taxon>
        <taxon>Pterygota</taxon>
        <taxon>Neoptera</taxon>
        <taxon>Paraneoptera</taxon>
        <taxon>Hemiptera</taxon>
        <taxon>Heteroptera</taxon>
        <taxon>Panheteroptera</taxon>
        <taxon>Cimicomorpha</taxon>
        <taxon>Reduviidae</taxon>
        <taxon>Harpactorinae</taxon>
        <taxon>Harpactorini</taxon>
        <taxon>Rhynocoris</taxon>
    </lineage>
</organism>
<comment type="caution">
    <text evidence="1">The sequence shown here is derived from an EMBL/GenBank/DDBJ whole genome shotgun (WGS) entry which is preliminary data.</text>
</comment>
<dbReference type="Proteomes" id="UP001461498">
    <property type="component" value="Unassembled WGS sequence"/>
</dbReference>
<proteinExistence type="predicted"/>